<evidence type="ECO:0000256" key="1">
    <source>
        <dbReference type="ARBA" id="ARBA00004116"/>
    </source>
</evidence>
<evidence type="ECO:0000256" key="3">
    <source>
        <dbReference type="ARBA" id="ARBA00022554"/>
    </source>
</evidence>
<dbReference type="Proteomes" id="UP001630127">
    <property type="component" value="Unassembled WGS sequence"/>
</dbReference>
<evidence type="ECO:0000313" key="7">
    <source>
        <dbReference type="Proteomes" id="UP001630127"/>
    </source>
</evidence>
<name>A0ABD2Z2G1_9GENT</name>
<keyword evidence="7" id="KW-1185">Reference proteome</keyword>
<evidence type="ECO:0000256" key="4">
    <source>
        <dbReference type="ARBA" id="ARBA00023180"/>
    </source>
</evidence>
<dbReference type="Pfam" id="PF03088">
    <property type="entry name" value="Str_synth"/>
    <property type="match status" value="1"/>
</dbReference>
<dbReference type="PANTHER" id="PTHR10426">
    <property type="entry name" value="STRICTOSIDINE SYNTHASE-RELATED"/>
    <property type="match status" value="1"/>
</dbReference>
<dbReference type="AlphaFoldDB" id="A0ABD2Z2G1"/>
<dbReference type="Gene3D" id="2.120.10.30">
    <property type="entry name" value="TolB, C-terminal domain"/>
    <property type="match status" value="1"/>
</dbReference>
<protein>
    <recommendedName>
        <fullName evidence="5">Strictosidine synthase conserved region domain-containing protein</fullName>
    </recommendedName>
</protein>
<dbReference type="PANTHER" id="PTHR10426:SF136">
    <property type="entry name" value="PROTEIN STRICTOSIDINE SYNTHASE-LIKE 9-LIKE"/>
    <property type="match status" value="1"/>
</dbReference>
<accession>A0ABD2Z2G1</accession>
<dbReference type="SUPFAM" id="SSF63829">
    <property type="entry name" value="Calcium-dependent phosphotriesterase"/>
    <property type="match status" value="1"/>
</dbReference>
<comment type="caution">
    <text evidence="6">The sequence shown here is derived from an EMBL/GenBank/DDBJ whole genome shotgun (WGS) entry which is preliminary data.</text>
</comment>
<organism evidence="6 7">
    <name type="scientific">Cinchona calisaya</name>
    <dbReference type="NCBI Taxonomy" id="153742"/>
    <lineage>
        <taxon>Eukaryota</taxon>
        <taxon>Viridiplantae</taxon>
        <taxon>Streptophyta</taxon>
        <taxon>Embryophyta</taxon>
        <taxon>Tracheophyta</taxon>
        <taxon>Spermatophyta</taxon>
        <taxon>Magnoliopsida</taxon>
        <taxon>eudicotyledons</taxon>
        <taxon>Gunneridae</taxon>
        <taxon>Pentapetalae</taxon>
        <taxon>asterids</taxon>
        <taxon>lamiids</taxon>
        <taxon>Gentianales</taxon>
        <taxon>Rubiaceae</taxon>
        <taxon>Cinchonoideae</taxon>
        <taxon>Cinchoneae</taxon>
        <taxon>Cinchona</taxon>
    </lineage>
</organism>
<evidence type="ECO:0000256" key="2">
    <source>
        <dbReference type="ARBA" id="ARBA00009191"/>
    </source>
</evidence>
<gene>
    <name evidence="6" type="ORF">ACH5RR_025252</name>
</gene>
<evidence type="ECO:0000259" key="5">
    <source>
        <dbReference type="Pfam" id="PF03088"/>
    </source>
</evidence>
<dbReference type="EMBL" id="JBJUIK010000011">
    <property type="protein sequence ID" value="KAL3512535.1"/>
    <property type="molecule type" value="Genomic_DNA"/>
</dbReference>
<comment type="subcellular location">
    <subcellularLocation>
        <location evidence="1">Vacuole</location>
    </subcellularLocation>
</comment>
<keyword evidence="3" id="KW-0926">Vacuole</keyword>
<comment type="similarity">
    <text evidence="2">Belongs to the strictosidine synthase family.</text>
</comment>
<feature type="domain" description="Strictosidine synthase conserved region" evidence="5">
    <location>
        <begin position="115"/>
        <end position="203"/>
    </location>
</feature>
<dbReference type="InterPro" id="IPR018119">
    <property type="entry name" value="Strictosidine_synth_cons-reg"/>
</dbReference>
<sequence length="305" mass="32817">MLPSGGPESNVFPSTDDTFFASVNDVRVVKYAGSDTGFVNFSFASPLRTPQFCDGTTDPQKGNICGRALGLAHDYTRKKLVIADAYQGLREVGPEGGLATLLSNSAGGRRYKWLDGLDVDQTTGKIYFTDASATYNLSQSLQSISTGDATGRFIEFDPNTGIARVLVSTGLQVPGGVGTSLDGSFVLYSEFGGNKITKYYLTGPKANTRELLLNIPGPTNIKRLPSGNYWVAVNNRSSGTNVPTGVKIDKFGKILLTIPFVVPYSGATNFITEVHEHRGKLYIASIYQLQGVIYTLPDKLSEALD</sequence>
<reference evidence="6 7" key="1">
    <citation type="submission" date="2024-11" db="EMBL/GenBank/DDBJ databases">
        <title>A near-complete genome assembly of Cinchona calisaya.</title>
        <authorList>
            <person name="Lian D.C."/>
            <person name="Zhao X.W."/>
            <person name="Wei L."/>
        </authorList>
    </citation>
    <scope>NUCLEOTIDE SEQUENCE [LARGE SCALE GENOMIC DNA]</scope>
    <source>
        <tissue evidence="6">Nenye</tissue>
    </source>
</reference>
<evidence type="ECO:0000313" key="6">
    <source>
        <dbReference type="EMBL" id="KAL3512535.1"/>
    </source>
</evidence>
<dbReference type="InterPro" id="IPR011042">
    <property type="entry name" value="6-blade_b-propeller_TolB-like"/>
</dbReference>
<dbReference type="GO" id="GO:0005773">
    <property type="term" value="C:vacuole"/>
    <property type="evidence" value="ECO:0007669"/>
    <property type="project" value="UniProtKB-SubCell"/>
</dbReference>
<proteinExistence type="inferred from homology"/>
<keyword evidence="4" id="KW-0325">Glycoprotein</keyword>